<name>A0A9P7CVN9_9AGAM</name>
<keyword evidence="2" id="KW-1185">Reference proteome</keyword>
<proteinExistence type="predicted"/>
<gene>
    <name evidence="1" type="ORF">EV702DRAFT_951438</name>
</gene>
<accession>A0A9P7CVN9</accession>
<dbReference type="OrthoDB" id="2748837at2759"/>
<protein>
    <submittedName>
        <fullName evidence="1">Uncharacterized protein</fullName>
    </submittedName>
</protein>
<comment type="caution">
    <text evidence="1">The sequence shown here is derived from an EMBL/GenBank/DDBJ whole genome shotgun (WGS) entry which is preliminary data.</text>
</comment>
<evidence type="ECO:0000313" key="1">
    <source>
        <dbReference type="EMBL" id="KAG1764504.1"/>
    </source>
</evidence>
<evidence type="ECO:0000313" key="2">
    <source>
        <dbReference type="Proteomes" id="UP000714275"/>
    </source>
</evidence>
<reference evidence="1" key="1">
    <citation type="journal article" date="2020" name="New Phytol.">
        <title>Comparative genomics reveals dynamic genome evolution in host specialist ectomycorrhizal fungi.</title>
        <authorList>
            <person name="Lofgren L.A."/>
            <person name="Nguyen N.H."/>
            <person name="Vilgalys R."/>
            <person name="Ruytinx J."/>
            <person name="Liao H.L."/>
            <person name="Branco S."/>
            <person name="Kuo A."/>
            <person name="LaButti K."/>
            <person name="Lipzen A."/>
            <person name="Andreopoulos W."/>
            <person name="Pangilinan J."/>
            <person name="Riley R."/>
            <person name="Hundley H."/>
            <person name="Na H."/>
            <person name="Barry K."/>
            <person name="Grigoriev I.V."/>
            <person name="Stajich J.E."/>
            <person name="Kennedy P.G."/>
        </authorList>
    </citation>
    <scope>NUCLEOTIDE SEQUENCE</scope>
    <source>
        <strain evidence="1">DOB743</strain>
    </source>
</reference>
<sequence>KILSIMADNASNNDTMIDELADMVAHFGGKNTHTRCFLHIINLVAKSLIRQFD</sequence>
<organism evidence="1 2">
    <name type="scientific">Suillus placidus</name>
    <dbReference type="NCBI Taxonomy" id="48579"/>
    <lineage>
        <taxon>Eukaryota</taxon>
        <taxon>Fungi</taxon>
        <taxon>Dikarya</taxon>
        <taxon>Basidiomycota</taxon>
        <taxon>Agaricomycotina</taxon>
        <taxon>Agaricomycetes</taxon>
        <taxon>Agaricomycetidae</taxon>
        <taxon>Boletales</taxon>
        <taxon>Suillineae</taxon>
        <taxon>Suillaceae</taxon>
        <taxon>Suillus</taxon>
    </lineage>
</organism>
<dbReference type="Proteomes" id="UP000714275">
    <property type="component" value="Unassembled WGS sequence"/>
</dbReference>
<dbReference type="EMBL" id="JABBWD010000124">
    <property type="protein sequence ID" value="KAG1764504.1"/>
    <property type="molecule type" value="Genomic_DNA"/>
</dbReference>
<feature type="non-terminal residue" evidence="1">
    <location>
        <position position="53"/>
    </location>
</feature>
<dbReference type="AlphaFoldDB" id="A0A9P7CVN9"/>
<feature type="non-terminal residue" evidence="1">
    <location>
        <position position="1"/>
    </location>
</feature>